<evidence type="ECO:0000313" key="9">
    <source>
        <dbReference type="Proteomes" id="UP000007089"/>
    </source>
</evidence>
<dbReference type="PANTHER" id="PTHR22911:SF6">
    <property type="entry name" value="SOLUTE CARRIER FAMILY 35 MEMBER G1"/>
    <property type="match status" value="1"/>
</dbReference>
<accession>B8JGD0</accession>
<feature type="region of interest" description="Disordered" evidence="5">
    <location>
        <begin position="1"/>
        <end position="30"/>
    </location>
</feature>
<feature type="domain" description="EamA" evidence="7">
    <location>
        <begin position="43"/>
        <end position="170"/>
    </location>
</feature>
<feature type="transmembrane region" description="Helical" evidence="6">
    <location>
        <begin position="181"/>
        <end position="200"/>
    </location>
</feature>
<evidence type="ECO:0000256" key="1">
    <source>
        <dbReference type="ARBA" id="ARBA00004141"/>
    </source>
</evidence>
<organism evidence="8 9">
    <name type="scientific">Anaeromyxobacter dehalogenans (strain ATCC BAA-258 / DSM 21875 / 2CP-1)</name>
    <dbReference type="NCBI Taxonomy" id="455488"/>
    <lineage>
        <taxon>Bacteria</taxon>
        <taxon>Pseudomonadati</taxon>
        <taxon>Myxococcota</taxon>
        <taxon>Myxococcia</taxon>
        <taxon>Myxococcales</taxon>
        <taxon>Cystobacterineae</taxon>
        <taxon>Anaeromyxobacteraceae</taxon>
        <taxon>Anaeromyxobacter</taxon>
    </lineage>
</organism>
<keyword evidence="3 6" id="KW-1133">Transmembrane helix</keyword>
<dbReference type="GO" id="GO:0016020">
    <property type="term" value="C:membrane"/>
    <property type="evidence" value="ECO:0007669"/>
    <property type="project" value="UniProtKB-SubCell"/>
</dbReference>
<dbReference type="SUPFAM" id="SSF103481">
    <property type="entry name" value="Multidrug resistance efflux transporter EmrE"/>
    <property type="match status" value="2"/>
</dbReference>
<dbReference type="RefSeq" id="WP_012632580.1">
    <property type="nucleotide sequence ID" value="NC_011891.1"/>
</dbReference>
<feature type="domain" description="EamA" evidence="7">
    <location>
        <begin position="181"/>
        <end position="306"/>
    </location>
</feature>
<feature type="compositionally biased region" description="Low complexity" evidence="5">
    <location>
        <begin position="7"/>
        <end position="23"/>
    </location>
</feature>
<evidence type="ECO:0000256" key="4">
    <source>
        <dbReference type="ARBA" id="ARBA00023136"/>
    </source>
</evidence>
<dbReference type="InterPro" id="IPR037185">
    <property type="entry name" value="EmrE-like"/>
</dbReference>
<keyword evidence="4 6" id="KW-0472">Membrane</keyword>
<dbReference type="Pfam" id="PF00892">
    <property type="entry name" value="EamA"/>
    <property type="match status" value="2"/>
</dbReference>
<dbReference type="AlphaFoldDB" id="B8JGD0"/>
<keyword evidence="9" id="KW-1185">Reference proteome</keyword>
<evidence type="ECO:0000256" key="5">
    <source>
        <dbReference type="SAM" id="MobiDB-lite"/>
    </source>
</evidence>
<dbReference type="KEGG" id="acp:A2cp1_1257"/>
<dbReference type="InterPro" id="IPR000620">
    <property type="entry name" value="EamA_dom"/>
</dbReference>
<feature type="transmembrane region" description="Helical" evidence="6">
    <location>
        <begin position="290"/>
        <end position="311"/>
    </location>
</feature>
<feature type="transmembrane region" description="Helical" evidence="6">
    <location>
        <begin position="68"/>
        <end position="89"/>
    </location>
</feature>
<dbReference type="PANTHER" id="PTHR22911">
    <property type="entry name" value="ACYL-MALONYL CONDENSING ENZYME-RELATED"/>
    <property type="match status" value="1"/>
</dbReference>
<reference evidence="8" key="1">
    <citation type="submission" date="2009-01" db="EMBL/GenBank/DDBJ databases">
        <title>Complete sequence of Anaeromyxobacter dehalogenans 2CP-1.</title>
        <authorList>
            <consortium name="US DOE Joint Genome Institute"/>
            <person name="Lucas S."/>
            <person name="Copeland A."/>
            <person name="Lapidus A."/>
            <person name="Glavina del Rio T."/>
            <person name="Dalin E."/>
            <person name="Tice H."/>
            <person name="Bruce D."/>
            <person name="Goodwin L."/>
            <person name="Pitluck S."/>
            <person name="Saunders E."/>
            <person name="Brettin T."/>
            <person name="Detter J.C."/>
            <person name="Han C."/>
            <person name="Larimer F."/>
            <person name="Land M."/>
            <person name="Hauser L."/>
            <person name="Kyrpides N."/>
            <person name="Ovchinnikova G."/>
            <person name="Beliaev A.S."/>
            <person name="Richardson P."/>
        </authorList>
    </citation>
    <scope>NUCLEOTIDE SEQUENCE</scope>
    <source>
        <strain evidence="8">2CP-1</strain>
    </source>
</reference>
<dbReference type="HOGENOM" id="CLU_896147_0_0_7"/>
<feature type="transmembrane region" description="Helical" evidence="6">
    <location>
        <begin position="155"/>
        <end position="175"/>
    </location>
</feature>
<feature type="transmembrane region" description="Helical" evidence="6">
    <location>
        <begin position="42"/>
        <end position="62"/>
    </location>
</feature>
<gene>
    <name evidence="8" type="ordered locus">A2cp1_1257</name>
</gene>
<dbReference type="EMBL" id="CP001359">
    <property type="protein sequence ID" value="ACL64601.1"/>
    <property type="molecule type" value="Genomic_DNA"/>
</dbReference>
<proteinExistence type="predicted"/>
<comment type="subcellular location">
    <subcellularLocation>
        <location evidence="1">Membrane</location>
        <topology evidence="1">Multi-pass membrane protein</topology>
    </subcellularLocation>
</comment>
<evidence type="ECO:0000256" key="2">
    <source>
        <dbReference type="ARBA" id="ARBA00022692"/>
    </source>
</evidence>
<keyword evidence="2 6" id="KW-0812">Transmembrane</keyword>
<sequence>MAPPELPAGALAPSDATPARAAGGVAGGRSPDRVRLRRRARALLFASAVLFGASAALAKLAARQGMSGGQATLVRFAIGLAAVLALFRARPGTFRPHRKDLLFARGLFGGVAALLYFLAIERIPAGEATLLNNTFPIWAVLLSLFVLNERPTVHLWIALAVASAGVWLVLGGGSVRLGLGWGEGLGIVSGVLGGAAVTAIRALRPTDNAPTIFFSFSVGGLLVSLPFALHAWPSAPGAYLAALGVGAVAFLAQLSMTEAYGALSVPEAALWQQLTPIASYLWALSLGERLSLATVLGVLLGLGGILYGSLLGHAPREARSREARMAEGLPAEEP</sequence>
<evidence type="ECO:0000259" key="7">
    <source>
        <dbReference type="Pfam" id="PF00892"/>
    </source>
</evidence>
<name>B8JGD0_ANAD2</name>
<evidence type="ECO:0000256" key="3">
    <source>
        <dbReference type="ARBA" id="ARBA00022989"/>
    </source>
</evidence>
<dbReference type="Proteomes" id="UP000007089">
    <property type="component" value="Chromosome"/>
</dbReference>
<protein>
    <recommendedName>
        <fullName evidence="7">EamA domain-containing protein</fullName>
    </recommendedName>
</protein>
<feature type="transmembrane region" description="Helical" evidence="6">
    <location>
        <begin position="212"/>
        <end position="232"/>
    </location>
</feature>
<evidence type="ECO:0000313" key="8">
    <source>
        <dbReference type="EMBL" id="ACL64601.1"/>
    </source>
</evidence>
<feature type="transmembrane region" description="Helical" evidence="6">
    <location>
        <begin position="130"/>
        <end position="148"/>
    </location>
</feature>
<feature type="transmembrane region" description="Helical" evidence="6">
    <location>
        <begin position="101"/>
        <end position="118"/>
    </location>
</feature>
<evidence type="ECO:0000256" key="6">
    <source>
        <dbReference type="SAM" id="Phobius"/>
    </source>
</evidence>